<dbReference type="Proteomes" id="UP000716004">
    <property type="component" value="Unassembled WGS sequence"/>
</dbReference>
<dbReference type="EMBL" id="JAGVSJ010000093">
    <property type="protein sequence ID" value="MBX8632860.1"/>
    <property type="molecule type" value="Genomic_DNA"/>
</dbReference>
<sequence length="105" mass="12068">MRSNFSNVFLSKGINYLTGDLPFTAMMRYIGLVPGDDMRRLGKYVSETLIEAATYIDHYERLVLRTWGLPGGRTDEVWLSPDHRRALGDLQEFGQNTVPWQPSLF</sequence>
<organism evidence="1 2">
    <name type="scientific">Candidatus Sysuiplasma superficiale</name>
    <dbReference type="NCBI Taxonomy" id="2823368"/>
    <lineage>
        <taxon>Archaea</taxon>
        <taxon>Methanobacteriati</taxon>
        <taxon>Thermoplasmatota</taxon>
        <taxon>Thermoplasmata</taxon>
        <taxon>Candidatus Sysuiplasmatales</taxon>
        <taxon>Candidatus Sysuiplasmataceae</taxon>
        <taxon>Candidatus Sysuiplasma</taxon>
    </lineage>
</organism>
<comment type="caution">
    <text evidence="1">The sequence shown here is derived from an EMBL/GenBank/DDBJ whole genome shotgun (WGS) entry which is preliminary data.</text>
</comment>
<accession>A0A8J7YVD1</accession>
<proteinExistence type="predicted"/>
<evidence type="ECO:0000313" key="2">
    <source>
        <dbReference type="Proteomes" id="UP000716004"/>
    </source>
</evidence>
<reference evidence="1" key="1">
    <citation type="submission" date="2021-04" db="EMBL/GenBank/DDBJ databases">
        <title>Genomic insights into ecological role and evolution of a novel Thermoplasmata order Candidatus Sysuiplasmatales.</title>
        <authorList>
            <person name="Yuan Y."/>
        </authorList>
    </citation>
    <scope>NUCLEOTIDE SEQUENCE</scope>
    <source>
        <strain evidence="1">YP2-bin.285</strain>
    </source>
</reference>
<name>A0A8J7YVD1_9ARCH</name>
<protein>
    <submittedName>
        <fullName evidence="1">Uncharacterized protein</fullName>
    </submittedName>
</protein>
<dbReference type="AlphaFoldDB" id="A0A8J7YVD1"/>
<feature type="non-terminal residue" evidence="1">
    <location>
        <position position="105"/>
    </location>
</feature>
<gene>
    <name evidence="1" type="ORF">J9259_10185</name>
</gene>
<evidence type="ECO:0000313" key="1">
    <source>
        <dbReference type="EMBL" id="MBX8632860.1"/>
    </source>
</evidence>